<keyword evidence="1" id="KW-1133">Transmembrane helix</keyword>
<feature type="transmembrane region" description="Helical" evidence="1">
    <location>
        <begin position="73"/>
        <end position="93"/>
    </location>
</feature>
<feature type="transmembrane region" description="Helical" evidence="1">
    <location>
        <begin position="6"/>
        <end position="25"/>
    </location>
</feature>
<dbReference type="Proteomes" id="UP000265619">
    <property type="component" value="Unassembled WGS sequence"/>
</dbReference>
<feature type="transmembrane region" description="Helical" evidence="1">
    <location>
        <begin position="46"/>
        <end position="67"/>
    </location>
</feature>
<proteinExistence type="predicted"/>
<keyword evidence="1" id="KW-0472">Membrane</keyword>
<keyword evidence="1" id="KW-0812">Transmembrane</keyword>
<dbReference type="RefSeq" id="WP_119555936.1">
    <property type="nucleotide sequence ID" value="NZ_QXMN01000026.1"/>
</dbReference>
<sequence length="99" mass="11153">MWSILADLFVGIFDFFLDVLMFRRLRDKRGHRSRSVTEDSLAVAHFDFVTATLIALVCVGLMMLLAFGFDVPAGWSVGIGVTVGAIWGGWRYAQLIRER</sequence>
<name>A0A9X8GUF7_9BURK</name>
<gene>
    <name evidence="2" type="ORF">D3H34_19695</name>
</gene>
<evidence type="ECO:0000313" key="2">
    <source>
        <dbReference type="EMBL" id="RIX77189.1"/>
    </source>
</evidence>
<evidence type="ECO:0000256" key="1">
    <source>
        <dbReference type="SAM" id="Phobius"/>
    </source>
</evidence>
<keyword evidence="3" id="KW-1185">Reference proteome</keyword>
<comment type="caution">
    <text evidence="2">The sequence shown here is derived from an EMBL/GenBank/DDBJ whole genome shotgun (WGS) entry which is preliminary data.</text>
</comment>
<dbReference type="OrthoDB" id="8858840at2"/>
<evidence type="ECO:0000313" key="3">
    <source>
        <dbReference type="Proteomes" id="UP000265619"/>
    </source>
</evidence>
<accession>A0A9X8GUF7</accession>
<organism evidence="2 3">
    <name type="scientific">Acidovorax cavernicola</name>
    <dbReference type="NCBI Taxonomy" id="1675792"/>
    <lineage>
        <taxon>Bacteria</taxon>
        <taxon>Pseudomonadati</taxon>
        <taxon>Pseudomonadota</taxon>
        <taxon>Betaproteobacteria</taxon>
        <taxon>Burkholderiales</taxon>
        <taxon>Comamonadaceae</taxon>
        <taxon>Acidovorax</taxon>
    </lineage>
</organism>
<dbReference type="AlphaFoldDB" id="A0A9X8GUF7"/>
<protein>
    <submittedName>
        <fullName evidence="2">Uncharacterized protein</fullName>
    </submittedName>
</protein>
<dbReference type="EMBL" id="QXMN01000026">
    <property type="protein sequence ID" value="RIX77189.1"/>
    <property type="molecule type" value="Genomic_DNA"/>
</dbReference>
<reference evidence="2 3" key="1">
    <citation type="submission" date="2018-09" db="EMBL/GenBank/DDBJ databases">
        <title>Acidovorax cavernicola nov. sp. isolated from Gruta de las Maravillas (Aracena, Spain).</title>
        <authorList>
            <person name="Jurado V."/>
            <person name="Gutierrez-Patricio S."/>
            <person name="Gonzalez-Pimentel J.L."/>
            <person name="Miller A.Z."/>
            <person name="Laiz L."/>
            <person name="Saiz-Jimenez C."/>
        </authorList>
    </citation>
    <scope>NUCLEOTIDE SEQUENCE [LARGE SCALE GENOMIC DNA]</scope>
    <source>
        <strain evidence="2 3">1011MAR4D40.2</strain>
    </source>
</reference>